<dbReference type="GO" id="GO:0003677">
    <property type="term" value="F:DNA binding"/>
    <property type="evidence" value="ECO:0007669"/>
    <property type="project" value="UniProtKB-KW"/>
</dbReference>
<proteinExistence type="inferred from homology"/>
<comment type="caution">
    <text evidence="7">The sequence shown here is derived from an EMBL/GenBank/DDBJ whole genome shotgun (WGS) entry which is preliminary data.</text>
</comment>
<dbReference type="RefSeq" id="WP_162368807.1">
    <property type="nucleotide sequence ID" value="NZ_WUBS01000048.1"/>
</dbReference>
<reference evidence="7 8" key="1">
    <citation type="submission" date="2019-12" db="EMBL/GenBank/DDBJ databases">
        <authorList>
            <person name="Lee S.D."/>
        </authorList>
    </citation>
    <scope>NUCLEOTIDE SEQUENCE [LARGE SCALE GENOMIC DNA]</scope>
    <source>
        <strain evidence="7 8">SAP-6</strain>
    </source>
</reference>
<evidence type="ECO:0000256" key="3">
    <source>
        <dbReference type="ARBA" id="ARBA00023125"/>
    </source>
</evidence>
<dbReference type="PROSITE" id="PS50994">
    <property type="entry name" value="INTEGRASE"/>
    <property type="match status" value="1"/>
</dbReference>
<organism evidence="7 8">
    <name type="scientific">Acerihabitans arboris</name>
    <dbReference type="NCBI Taxonomy" id="2691583"/>
    <lineage>
        <taxon>Bacteria</taxon>
        <taxon>Pseudomonadati</taxon>
        <taxon>Pseudomonadota</taxon>
        <taxon>Gammaproteobacteria</taxon>
        <taxon>Enterobacterales</taxon>
        <taxon>Pectobacteriaceae</taxon>
        <taxon>Acerihabitans</taxon>
    </lineage>
</organism>
<dbReference type="GO" id="GO:0006310">
    <property type="term" value="P:DNA recombination"/>
    <property type="evidence" value="ECO:0007669"/>
    <property type="project" value="UniProtKB-KW"/>
</dbReference>
<keyword evidence="4" id="KW-0233">DNA recombination</keyword>
<dbReference type="GO" id="GO:0015074">
    <property type="term" value="P:DNA integration"/>
    <property type="evidence" value="ECO:0007669"/>
    <property type="project" value="InterPro"/>
</dbReference>
<evidence type="ECO:0000259" key="6">
    <source>
        <dbReference type="PROSITE" id="PS50994"/>
    </source>
</evidence>
<dbReference type="PANTHER" id="PTHR35004:SF7">
    <property type="entry name" value="INTEGRASE PROTEIN"/>
    <property type="match status" value="1"/>
</dbReference>
<dbReference type="PROSITE" id="PS50531">
    <property type="entry name" value="HTH_IS21"/>
    <property type="match status" value="1"/>
</dbReference>
<reference evidence="7 8" key="2">
    <citation type="submission" date="2020-02" db="EMBL/GenBank/DDBJ databases">
        <title>The new genus of Enterobacteriales.</title>
        <authorList>
            <person name="Kim I.S."/>
        </authorList>
    </citation>
    <scope>NUCLEOTIDE SEQUENCE [LARGE SCALE GENOMIC DNA]</scope>
    <source>
        <strain evidence="7 8">SAP-6</strain>
    </source>
</reference>
<keyword evidence="2" id="KW-0815">Transposition</keyword>
<evidence type="ECO:0000259" key="5">
    <source>
        <dbReference type="PROSITE" id="PS50531"/>
    </source>
</evidence>
<comment type="similarity">
    <text evidence="1">Belongs to the transposase IS21/IS408/IS1162 family.</text>
</comment>
<dbReference type="Gene3D" id="3.30.420.10">
    <property type="entry name" value="Ribonuclease H-like superfamily/Ribonuclease H"/>
    <property type="match status" value="1"/>
</dbReference>
<evidence type="ECO:0000256" key="4">
    <source>
        <dbReference type="ARBA" id="ARBA00023172"/>
    </source>
</evidence>
<evidence type="ECO:0000256" key="2">
    <source>
        <dbReference type="ARBA" id="ARBA00022578"/>
    </source>
</evidence>
<dbReference type="PANTHER" id="PTHR35004">
    <property type="entry name" value="TRANSPOSASE RV3428C-RELATED"/>
    <property type="match status" value="1"/>
</dbReference>
<dbReference type="Pfam" id="PF22483">
    <property type="entry name" value="Mu-transpos_C_2"/>
    <property type="match status" value="1"/>
</dbReference>
<dbReference type="AlphaFoldDB" id="A0A845STH2"/>
<dbReference type="InterPro" id="IPR054353">
    <property type="entry name" value="IstA-like_C"/>
</dbReference>
<protein>
    <submittedName>
        <fullName evidence="7">IS21 family transposase</fullName>
    </submittedName>
</protein>
<accession>A0A845STH2</accession>
<dbReference type="NCBIfam" id="NF033546">
    <property type="entry name" value="transpos_IS21"/>
    <property type="match status" value="1"/>
</dbReference>
<dbReference type="SUPFAM" id="SSF53098">
    <property type="entry name" value="Ribonuclease H-like"/>
    <property type="match status" value="1"/>
</dbReference>
<evidence type="ECO:0000256" key="1">
    <source>
        <dbReference type="ARBA" id="ARBA00009277"/>
    </source>
</evidence>
<name>A0A845STH2_9GAMM</name>
<sequence>MLSREDHLMIKQMRIHGAYIIDIARQIGCSERTVRRHLSEPECPRQVPSRRRMRKLEPYMDFIDTRLSEHVWNAQVIFQEIKAQGYDGGTTVLREYIQPKRRLRHGRETVRFETQPGYQLQHDWGEVEAEVAGLPCKINFAVNTLGYSRRFHVFAAPCQDAEHTYESLVQAFGYFGGSVKTVLVDNQKAAVLKHNNTGEVIFNAGFQSLAKHYGFIPRACRPHRPRTKGKVERMVGYVKHNFFVHYRRFDSFAHVNQLLTHWLAQEADQRDLRQFHQTPLARFEVEKVALQPLPAGPFETSYHDTRQAAWDSYIDVRGNRYSLPEAWCGRQVTVRITLDDELRVYGNDELIARHQLSPATAGWQTVPEHHQALWQRTCQVEQRPLDVYEGLQ</sequence>
<feature type="domain" description="Integrase catalytic" evidence="6">
    <location>
        <begin position="112"/>
        <end position="287"/>
    </location>
</feature>
<keyword evidence="3" id="KW-0238">DNA-binding</keyword>
<feature type="domain" description="HTH IS21-type" evidence="5">
    <location>
        <begin position="5"/>
        <end position="67"/>
    </location>
</feature>
<dbReference type="InterPro" id="IPR017894">
    <property type="entry name" value="HTH_IS21_transposase_type"/>
</dbReference>
<keyword evidence="8" id="KW-1185">Reference proteome</keyword>
<dbReference type="EMBL" id="WUBS01000048">
    <property type="protein sequence ID" value="NDL66116.1"/>
    <property type="molecule type" value="Genomic_DNA"/>
</dbReference>
<dbReference type="InterPro" id="IPR012337">
    <property type="entry name" value="RNaseH-like_sf"/>
</dbReference>
<dbReference type="Pfam" id="PF00665">
    <property type="entry name" value="rve"/>
    <property type="match status" value="1"/>
</dbReference>
<gene>
    <name evidence="7" type="ORF">GRH90_25780</name>
</gene>
<evidence type="ECO:0000313" key="8">
    <source>
        <dbReference type="Proteomes" id="UP000461443"/>
    </source>
</evidence>
<dbReference type="Proteomes" id="UP000461443">
    <property type="component" value="Unassembled WGS sequence"/>
</dbReference>
<dbReference type="InterPro" id="IPR001584">
    <property type="entry name" value="Integrase_cat-core"/>
</dbReference>
<dbReference type="GO" id="GO:0032196">
    <property type="term" value="P:transposition"/>
    <property type="evidence" value="ECO:0007669"/>
    <property type="project" value="UniProtKB-KW"/>
</dbReference>
<evidence type="ECO:0000313" key="7">
    <source>
        <dbReference type="EMBL" id="NDL66116.1"/>
    </source>
</evidence>
<dbReference type="InterPro" id="IPR036397">
    <property type="entry name" value="RNaseH_sf"/>
</dbReference>